<feature type="transmembrane region" description="Helical" evidence="9">
    <location>
        <begin position="166"/>
        <end position="190"/>
    </location>
</feature>
<evidence type="ECO:0000313" key="11">
    <source>
        <dbReference type="Ensembl" id="ENSACAP00000029062.1"/>
    </source>
</evidence>
<dbReference type="SUPFAM" id="SSF81321">
    <property type="entry name" value="Family A G protein-coupled receptor-like"/>
    <property type="match status" value="1"/>
</dbReference>
<dbReference type="Ensembl" id="ENSACAT00000038877.1">
    <property type="protein sequence ID" value="ENSACAP00000029062.1"/>
    <property type="gene ID" value="ENSACAG00000035748.1"/>
</dbReference>
<evidence type="ECO:0000256" key="4">
    <source>
        <dbReference type="ARBA" id="ARBA00022989"/>
    </source>
</evidence>
<evidence type="ECO:0000259" key="10">
    <source>
        <dbReference type="PROSITE" id="PS50262"/>
    </source>
</evidence>
<name>A0A803T1H2_ANOCA</name>
<dbReference type="GO" id="GO:0007186">
    <property type="term" value="P:G protein-coupled receptor signaling pathway"/>
    <property type="evidence" value="ECO:0000318"/>
    <property type="project" value="GO_Central"/>
</dbReference>
<keyword evidence="4 9" id="KW-1133">Transmembrane helix</keyword>
<feature type="transmembrane region" description="Helical" evidence="9">
    <location>
        <begin position="210"/>
        <end position="228"/>
    </location>
</feature>
<evidence type="ECO:0000256" key="5">
    <source>
        <dbReference type="ARBA" id="ARBA00023040"/>
    </source>
</evidence>
<dbReference type="InParanoid" id="A0A803T1H2"/>
<dbReference type="PANTHER" id="PTHR24231:SF46">
    <property type="entry name" value="P2Y PURINOCEPTOR 11"/>
    <property type="match status" value="1"/>
</dbReference>
<dbReference type="GO" id="GO:0045031">
    <property type="term" value="F:G protein-coupled ATP receptor activity"/>
    <property type="evidence" value="ECO:0000318"/>
    <property type="project" value="GO_Central"/>
</dbReference>
<keyword evidence="5" id="KW-0297">G-protein coupled receptor</keyword>
<sequence>MTESCRDNFQEQIWPILLVQFLLAIVENSLAIYRFLTSKRKWKTGIIFCFNLAVSDLLYAFSLFPMILYYFPPKDWIYGPVLCITFSIACISLNRYVAVVHPFFAQVHVTLRLARLLSGAVWLLVVVISVPVLHFSTQNYVSQNNINTTQCLGSASDEQLPMYWPYSLFLLAFGFRLLFILTSISCGVIIYTIHNNPNIPMLKKRKVKALVSLVVMLYLIFYLPFHVLQNLHLSHRMCKRIDCGLIHKAFQLAKVLVHFHICIYPLVYAVQTNGIQKYCNGLRKLSATARPTSCTVVL</sequence>
<feature type="domain" description="G-protein coupled receptors family 1 profile" evidence="10">
    <location>
        <begin position="27"/>
        <end position="268"/>
    </location>
</feature>
<dbReference type="GO" id="GO:0019722">
    <property type="term" value="P:calcium-mediated signaling"/>
    <property type="evidence" value="ECO:0000318"/>
    <property type="project" value="GO_Central"/>
</dbReference>
<comment type="subcellular location">
    <subcellularLocation>
        <location evidence="1">Cell membrane</location>
        <topology evidence="1">Multi-pass membrane protein</topology>
    </subcellularLocation>
</comment>
<dbReference type="GO" id="GO:0030594">
    <property type="term" value="F:neurotransmitter receptor activity"/>
    <property type="evidence" value="ECO:0000318"/>
    <property type="project" value="GO_Central"/>
</dbReference>
<reference evidence="11" key="2">
    <citation type="submission" date="2025-08" db="UniProtKB">
        <authorList>
            <consortium name="Ensembl"/>
        </authorList>
    </citation>
    <scope>IDENTIFICATION</scope>
</reference>
<keyword evidence="6 9" id="KW-0472">Membrane</keyword>
<keyword evidence="12" id="KW-1185">Reference proteome</keyword>
<dbReference type="GeneTree" id="ENSGT01050000244840"/>
<reference evidence="11" key="1">
    <citation type="submission" date="2009-12" db="EMBL/GenBank/DDBJ databases">
        <title>The Genome Sequence of Anolis carolinensis (Green Anole Lizard).</title>
        <authorList>
            <consortium name="The Genome Sequencing Platform"/>
            <person name="Di Palma F."/>
            <person name="Alfoldi J."/>
            <person name="Heiman D."/>
            <person name="Young S."/>
            <person name="Grabherr M."/>
            <person name="Johnson J."/>
            <person name="Lander E.S."/>
            <person name="Lindblad-Toh K."/>
        </authorList>
    </citation>
    <scope>NUCLEOTIDE SEQUENCE [LARGE SCALE GENOMIC DNA]</scope>
    <source>
        <strain evidence="11">JBL SC #1</strain>
    </source>
</reference>
<dbReference type="Pfam" id="PF00001">
    <property type="entry name" value="7tm_1"/>
    <property type="match status" value="1"/>
</dbReference>
<proteinExistence type="predicted"/>
<feature type="transmembrane region" description="Helical" evidence="9">
    <location>
        <begin position="116"/>
        <end position="135"/>
    </location>
</feature>
<keyword evidence="2" id="KW-1003">Cell membrane</keyword>
<dbReference type="PROSITE" id="PS50262">
    <property type="entry name" value="G_PROTEIN_RECEP_F1_2"/>
    <property type="match status" value="1"/>
</dbReference>
<dbReference type="InterPro" id="IPR000276">
    <property type="entry name" value="GPCR_Rhodpsn"/>
</dbReference>
<evidence type="ECO:0000256" key="2">
    <source>
        <dbReference type="ARBA" id="ARBA00022475"/>
    </source>
</evidence>
<protein>
    <recommendedName>
        <fullName evidence="10">G-protein coupled receptors family 1 profile domain-containing protein</fullName>
    </recommendedName>
</protein>
<evidence type="ECO:0000256" key="8">
    <source>
        <dbReference type="ARBA" id="ARBA00023224"/>
    </source>
</evidence>
<evidence type="ECO:0000256" key="1">
    <source>
        <dbReference type="ARBA" id="ARBA00004651"/>
    </source>
</evidence>
<dbReference type="PRINTS" id="PR00237">
    <property type="entry name" value="GPCRRHODOPSN"/>
</dbReference>
<keyword evidence="3 9" id="KW-0812">Transmembrane</keyword>
<evidence type="ECO:0000256" key="7">
    <source>
        <dbReference type="ARBA" id="ARBA00023170"/>
    </source>
</evidence>
<dbReference type="AlphaFoldDB" id="A0A803T1H2"/>
<evidence type="ECO:0000256" key="3">
    <source>
        <dbReference type="ARBA" id="ARBA00022692"/>
    </source>
</evidence>
<organism evidence="11 12">
    <name type="scientific">Anolis carolinensis</name>
    <name type="common">Green anole</name>
    <name type="synonym">American chameleon</name>
    <dbReference type="NCBI Taxonomy" id="28377"/>
    <lineage>
        <taxon>Eukaryota</taxon>
        <taxon>Metazoa</taxon>
        <taxon>Chordata</taxon>
        <taxon>Craniata</taxon>
        <taxon>Vertebrata</taxon>
        <taxon>Euteleostomi</taxon>
        <taxon>Lepidosauria</taxon>
        <taxon>Squamata</taxon>
        <taxon>Bifurcata</taxon>
        <taxon>Unidentata</taxon>
        <taxon>Episquamata</taxon>
        <taxon>Toxicofera</taxon>
        <taxon>Iguania</taxon>
        <taxon>Dactyloidae</taxon>
        <taxon>Anolis</taxon>
    </lineage>
</organism>
<reference evidence="11" key="3">
    <citation type="submission" date="2025-09" db="UniProtKB">
        <authorList>
            <consortium name="Ensembl"/>
        </authorList>
    </citation>
    <scope>IDENTIFICATION</scope>
</reference>
<feature type="transmembrane region" description="Helical" evidence="9">
    <location>
        <begin position="12"/>
        <end position="33"/>
    </location>
</feature>
<evidence type="ECO:0000313" key="12">
    <source>
        <dbReference type="Proteomes" id="UP000001646"/>
    </source>
</evidence>
<dbReference type="Gene3D" id="1.20.1070.10">
    <property type="entry name" value="Rhodopsin 7-helix transmembrane proteins"/>
    <property type="match status" value="1"/>
</dbReference>
<feature type="transmembrane region" description="Helical" evidence="9">
    <location>
        <begin position="45"/>
        <end position="71"/>
    </location>
</feature>
<keyword evidence="8" id="KW-0807">Transducer</keyword>
<dbReference type="InterPro" id="IPR017452">
    <property type="entry name" value="GPCR_Rhodpsn_7TM"/>
</dbReference>
<accession>A0A803T1H2</accession>
<dbReference type="GO" id="GO:0005886">
    <property type="term" value="C:plasma membrane"/>
    <property type="evidence" value="ECO:0000318"/>
    <property type="project" value="GO_Central"/>
</dbReference>
<dbReference type="Proteomes" id="UP000001646">
    <property type="component" value="Unplaced"/>
</dbReference>
<dbReference type="PANTHER" id="PTHR24231">
    <property type="entry name" value="PURINOCEPTOR-RELATED G-PROTEIN COUPLED RECEPTOR"/>
    <property type="match status" value="1"/>
</dbReference>
<evidence type="ECO:0000256" key="9">
    <source>
        <dbReference type="SAM" id="Phobius"/>
    </source>
</evidence>
<keyword evidence="7" id="KW-0675">Receptor</keyword>
<evidence type="ECO:0000256" key="6">
    <source>
        <dbReference type="ARBA" id="ARBA00023136"/>
    </source>
</evidence>
<feature type="transmembrane region" description="Helical" evidence="9">
    <location>
        <begin position="77"/>
        <end position="104"/>
    </location>
</feature>